<dbReference type="PANTHER" id="PTHR25462">
    <property type="entry name" value="BONUS, ISOFORM C-RELATED"/>
    <property type="match status" value="1"/>
</dbReference>
<dbReference type="PROSITE" id="PS50119">
    <property type="entry name" value="ZF_BBOX"/>
    <property type="match status" value="1"/>
</dbReference>
<reference evidence="8" key="1">
    <citation type="submission" date="2021-10" db="EMBL/GenBank/DDBJ databases">
        <title>Tropical sea cucumber genome reveals ecological adaptation and Cuvierian tubules defense mechanism.</title>
        <authorList>
            <person name="Chen T."/>
        </authorList>
    </citation>
    <scope>NUCLEOTIDE SEQUENCE</scope>
    <source>
        <strain evidence="8">Nanhai2018</strain>
        <tissue evidence="8">Muscle</tissue>
    </source>
</reference>
<dbReference type="SUPFAM" id="SSF57850">
    <property type="entry name" value="RING/U-box"/>
    <property type="match status" value="1"/>
</dbReference>
<feature type="domain" description="B box-type" evidence="7">
    <location>
        <begin position="92"/>
        <end position="139"/>
    </location>
</feature>
<evidence type="ECO:0000313" key="9">
    <source>
        <dbReference type="Proteomes" id="UP001152320"/>
    </source>
</evidence>
<keyword evidence="2" id="KW-0479">Metal-binding</keyword>
<keyword evidence="4" id="KW-0862">Zinc</keyword>
<dbReference type="InterPro" id="IPR011042">
    <property type="entry name" value="6-blade_b-propeller_TolB-like"/>
</dbReference>
<dbReference type="InterPro" id="IPR017907">
    <property type="entry name" value="Znf_RING_CS"/>
</dbReference>
<keyword evidence="1" id="KW-0597">Phosphoprotein</keyword>
<organism evidence="8 9">
    <name type="scientific">Holothuria leucospilota</name>
    <name type="common">Black long sea cucumber</name>
    <name type="synonym">Mertensiothuria leucospilota</name>
    <dbReference type="NCBI Taxonomy" id="206669"/>
    <lineage>
        <taxon>Eukaryota</taxon>
        <taxon>Metazoa</taxon>
        <taxon>Echinodermata</taxon>
        <taxon>Eleutherozoa</taxon>
        <taxon>Echinozoa</taxon>
        <taxon>Holothuroidea</taxon>
        <taxon>Aspidochirotacea</taxon>
        <taxon>Aspidochirotida</taxon>
        <taxon>Holothuriidae</taxon>
        <taxon>Holothuria</taxon>
    </lineage>
</organism>
<evidence type="ECO:0000313" key="8">
    <source>
        <dbReference type="EMBL" id="KAJ8039435.1"/>
    </source>
</evidence>
<evidence type="ECO:0000259" key="7">
    <source>
        <dbReference type="PROSITE" id="PS50119"/>
    </source>
</evidence>
<evidence type="ECO:0000256" key="5">
    <source>
        <dbReference type="PROSITE-ProRule" id="PRU00024"/>
    </source>
</evidence>
<dbReference type="Gene3D" id="3.30.40.10">
    <property type="entry name" value="Zinc/RING finger domain, C3HC4 (zinc finger)"/>
    <property type="match status" value="1"/>
</dbReference>
<keyword evidence="9" id="KW-1185">Reference proteome</keyword>
<dbReference type="SUPFAM" id="SSF57845">
    <property type="entry name" value="B-box zinc-binding domain"/>
    <property type="match status" value="1"/>
</dbReference>
<dbReference type="Pfam" id="PF13445">
    <property type="entry name" value="zf-RING_UBOX"/>
    <property type="match status" value="1"/>
</dbReference>
<dbReference type="CDD" id="cd16584">
    <property type="entry name" value="RING-HC_TRIM56_C-V"/>
    <property type="match status" value="1"/>
</dbReference>
<accession>A0A9Q1HB38</accession>
<dbReference type="PANTHER" id="PTHR25462:SF296">
    <property type="entry name" value="MEIOTIC P26, ISOFORM F"/>
    <property type="match status" value="1"/>
</dbReference>
<dbReference type="OrthoDB" id="1720776at2759"/>
<evidence type="ECO:0000256" key="1">
    <source>
        <dbReference type="ARBA" id="ARBA00022553"/>
    </source>
</evidence>
<dbReference type="InterPro" id="IPR001841">
    <property type="entry name" value="Znf_RING"/>
</dbReference>
<dbReference type="SMART" id="SM00184">
    <property type="entry name" value="RING"/>
    <property type="match status" value="1"/>
</dbReference>
<dbReference type="InterPro" id="IPR013083">
    <property type="entry name" value="Znf_RING/FYVE/PHD"/>
</dbReference>
<dbReference type="InterPro" id="IPR047153">
    <property type="entry name" value="TRIM45/56/19-like"/>
</dbReference>
<name>A0A9Q1HB38_HOLLE</name>
<feature type="domain" description="RING-type" evidence="6">
    <location>
        <begin position="16"/>
        <end position="57"/>
    </location>
</feature>
<comment type="caution">
    <text evidence="8">The sequence shown here is derived from an EMBL/GenBank/DDBJ whole genome shotgun (WGS) entry which is preliminary data.</text>
</comment>
<dbReference type="GO" id="GO:0008270">
    <property type="term" value="F:zinc ion binding"/>
    <property type="evidence" value="ECO:0007669"/>
    <property type="project" value="UniProtKB-KW"/>
</dbReference>
<evidence type="ECO:0000256" key="4">
    <source>
        <dbReference type="ARBA" id="ARBA00022833"/>
    </source>
</evidence>
<evidence type="ECO:0000256" key="2">
    <source>
        <dbReference type="ARBA" id="ARBA00022723"/>
    </source>
</evidence>
<dbReference type="Proteomes" id="UP001152320">
    <property type="component" value="Chromosome 7"/>
</dbReference>
<sequence>MASEIVKDIDEKFCQCCICLEQFKEPKLLPCLHRFCKDCLADMIKPNRGSLPCPVCREECVVPKEGLEGFKTDFYMKNIIEYIQLKTSAEDERTQECYSCSQVFKVSAYCFKCNGFLCEPCHQFHVTSKVTKDHRPHTLALEDIASKQLSLDKLTSLKAAPRCHTHSEKLSELCCQTCGNIPICLACTYGSHKGHDCHEVTTLANEERQKLKEELAELFSMEERIFQMPEKLVSIESEIKATASERIKYLQTKFADKSRIIENELQTLQYKSNSVKIQEEKALKEELDLIQSDMEKEMEKVKLKYHKICEDKKAKSLAKLDISESQHKEKSSNLHKRLTDLDISCKTSTASVMKQQKDSIKKLQEITAHYEGTIERYKNLKAMASSILISMDDWTTVQCIRDISAASAPLMEEMKREYPELLKLNKIQIQAALLSDSVNEYAHITNQESEVSIEEIRNKGWSICDMKTTPEGDIVISGNASATSCYIGLINMKGQLTLHKRMEPSCHWEDPECYFDYLPISNIFTSCDADEIGICNLRFEEHVRKNVSKTIPGWRQTRGVTCVAADIANEQIFVGDFEERDVLVFSYHLDFLRVLRLPDQLTGCHGITVHGNNVVVCDSKGRKAVTMNLNGKIVYEFMKPFNDDNDWKPIKVCADSRGSVYILWCSGYAYSGKHVITQNSQDGATVLTVLPVDDDAFAITTMKTNDKERLLVATLSTGKLFTYNLVVP</sequence>
<dbReference type="EMBL" id="JAIZAY010000007">
    <property type="protein sequence ID" value="KAJ8039435.1"/>
    <property type="molecule type" value="Genomic_DNA"/>
</dbReference>
<dbReference type="Gene3D" id="2.120.10.30">
    <property type="entry name" value="TolB, C-terminal domain"/>
    <property type="match status" value="1"/>
</dbReference>
<dbReference type="InterPro" id="IPR000315">
    <property type="entry name" value="Znf_B-box"/>
</dbReference>
<dbReference type="InterPro" id="IPR027370">
    <property type="entry name" value="Znf-RING_euk"/>
</dbReference>
<protein>
    <submittedName>
        <fullName evidence="8">E3 ubiquitin-protein ligase TRIM56</fullName>
    </submittedName>
</protein>
<gene>
    <name evidence="8" type="ORF">HOLleu_17153</name>
</gene>
<dbReference type="AlphaFoldDB" id="A0A9Q1HB38"/>
<dbReference type="PROSITE" id="PS00518">
    <property type="entry name" value="ZF_RING_1"/>
    <property type="match status" value="1"/>
</dbReference>
<evidence type="ECO:0000256" key="3">
    <source>
        <dbReference type="ARBA" id="ARBA00022771"/>
    </source>
</evidence>
<dbReference type="PROSITE" id="PS50089">
    <property type="entry name" value="ZF_RING_2"/>
    <property type="match status" value="1"/>
</dbReference>
<evidence type="ECO:0000259" key="6">
    <source>
        <dbReference type="PROSITE" id="PS50089"/>
    </source>
</evidence>
<dbReference type="SUPFAM" id="SSF101898">
    <property type="entry name" value="NHL repeat"/>
    <property type="match status" value="1"/>
</dbReference>
<proteinExistence type="predicted"/>
<keyword evidence="3 5" id="KW-0863">Zinc-finger</keyword>
<dbReference type="Gene3D" id="3.30.160.60">
    <property type="entry name" value="Classic Zinc Finger"/>
    <property type="match status" value="1"/>
</dbReference>